<protein>
    <submittedName>
        <fullName evidence="1">Uncharacterized protein</fullName>
    </submittedName>
</protein>
<dbReference type="EMBL" id="JAHHHD010000066">
    <property type="protein sequence ID" value="MBW4662279.1"/>
    <property type="molecule type" value="Genomic_DNA"/>
</dbReference>
<organism evidence="1 2">
    <name type="scientific">Drouetiella hepatica Uher 2000/2452</name>
    <dbReference type="NCBI Taxonomy" id="904376"/>
    <lineage>
        <taxon>Bacteria</taxon>
        <taxon>Bacillati</taxon>
        <taxon>Cyanobacteriota</taxon>
        <taxon>Cyanophyceae</taxon>
        <taxon>Oculatellales</taxon>
        <taxon>Oculatellaceae</taxon>
        <taxon>Drouetiella</taxon>
    </lineage>
</organism>
<accession>A0A951QGP9</accession>
<name>A0A951QGP9_9CYAN</name>
<reference evidence="1" key="2">
    <citation type="journal article" date="2022" name="Microbiol. Resour. Announc.">
        <title>Metagenome Sequencing to Explore Phylogenomics of Terrestrial Cyanobacteria.</title>
        <authorList>
            <person name="Ward R.D."/>
            <person name="Stajich J.E."/>
            <person name="Johansen J.R."/>
            <person name="Huntemann M."/>
            <person name="Clum A."/>
            <person name="Foster B."/>
            <person name="Foster B."/>
            <person name="Roux S."/>
            <person name="Palaniappan K."/>
            <person name="Varghese N."/>
            <person name="Mukherjee S."/>
            <person name="Reddy T.B.K."/>
            <person name="Daum C."/>
            <person name="Copeland A."/>
            <person name="Chen I.A."/>
            <person name="Ivanova N.N."/>
            <person name="Kyrpides N.C."/>
            <person name="Shapiro N."/>
            <person name="Eloe-Fadrosh E.A."/>
            <person name="Pietrasiak N."/>
        </authorList>
    </citation>
    <scope>NUCLEOTIDE SEQUENCE</scope>
    <source>
        <strain evidence="1">UHER 2000/2452</strain>
    </source>
</reference>
<dbReference type="Proteomes" id="UP000757435">
    <property type="component" value="Unassembled WGS sequence"/>
</dbReference>
<evidence type="ECO:0000313" key="2">
    <source>
        <dbReference type="Proteomes" id="UP000757435"/>
    </source>
</evidence>
<gene>
    <name evidence="1" type="ORF">KME15_26805</name>
</gene>
<dbReference type="AlphaFoldDB" id="A0A951QGP9"/>
<sequence length="82" mass="9685">MKQKRNQEVWAIAHEEKVSDWTEAIERRLQSAPDERVSFTELCRHLSMPWVEVWLGLLLGGFELGQRGEFYQAAIWVRCPKL</sequence>
<evidence type="ECO:0000313" key="1">
    <source>
        <dbReference type="EMBL" id="MBW4662279.1"/>
    </source>
</evidence>
<comment type="caution">
    <text evidence="1">The sequence shown here is derived from an EMBL/GenBank/DDBJ whole genome shotgun (WGS) entry which is preliminary data.</text>
</comment>
<proteinExistence type="predicted"/>
<reference evidence="1" key="1">
    <citation type="submission" date="2021-05" db="EMBL/GenBank/DDBJ databases">
        <authorList>
            <person name="Pietrasiak N."/>
            <person name="Ward R."/>
            <person name="Stajich J.E."/>
            <person name="Kurbessoian T."/>
        </authorList>
    </citation>
    <scope>NUCLEOTIDE SEQUENCE</scope>
    <source>
        <strain evidence="1">UHER 2000/2452</strain>
    </source>
</reference>